<organism evidence="1 2">
    <name type="scientific">Glossina palpalis gambiensis</name>
    <dbReference type="NCBI Taxonomy" id="67801"/>
    <lineage>
        <taxon>Eukaryota</taxon>
        <taxon>Metazoa</taxon>
        <taxon>Ecdysozoa</taxon>
        <taxon>Arthropoda</taxon>
        <taxon>Hexapoda</taxon>
        <taxon>Insecta</taxon>
        <taxon>Pterygota</taxon>
        <taxon>Neoptera</taxon>
        <taxon>Endopterygota</taxon>
        <taxon>Diptera</taxon>
        <taxon>Brachycera</taxon>
        <taxon>Muscomorpha</taxon>
        <taxon>Hippoboscoidea</taxon>
        <taxon>Glossinidae</taxon>
        <taxon>Glossina</taxon>
    </lineage>
</organism>
<protein>
    <submittedName>
        <fullName evidence="1">Uncharacterized protein</fullName>
    </submittedName>
</protein>
<sequence>FKSTVSLPVYCEKILLLYENELEILCYSYKFKLRALNKYFHDNVGSTRCRDNTTYSELPLIRQVTCDNLKSTSAVFHSTEFGLMKKRIKNIFCLSLQYLDYFSQQCNHSHLGARTLDLLHLPQQIYVAMKLPSDDFS</sequence>
<evidence type="ECO:0000313" key="2">
    <source>
        <dbReference type="Proteomes" id="UP000092460"/>
    </source>
</evidence>
<proteinExistence type="predicted"/>
<reference evidence="2" key="1">
    <citation type="submission" date="2015-01" db="EMBL/GenBank/DDBJ databases">
        <authorList>
            <person name="Aksoy S."/>
            <person name="Warren W."/>
            <person name="Wilson R.K."/>
        </authorList>
    </citation>
    <scope>NUCLEOTIDE SEQUENCE [LARGE SCALE GENOMIC DNA]</scope>
    <source>
        <strain evidence="2">IAEA</strain>
    </source>
</reference>
<keyword evidence="2" id="KW-1185">Reference proteome</keyword>
<name>A0A1B0BAK4_9MUSC</name>
<dbReference type="Proteomes" id="UP000092460">
    <property type="component" value="Unassembled WGS sequence"/>
</dbReference>
<dbReference type="EMBL" id="JXJN01011038">
    <property type="status" value="NOT_ANNOTATED_CDS"/>
    <property type="molecule type" value="Genomic_DNA"/>
</dbReference>
<evidence type="ECO:0000313" key="1">
    <source>
        <dbReference type="EnsemblMetazoa" id="GPPI024012-PA"/>
    </source>
</evidence>
<reference evidence="1" key="2">
    <citation type="submission" date="2020-05" db="UniProtKB">
        <authorList>
            <consortium name="EnsemblMetazoa"/>
        </authorList>
    </citation>
    <scope>IDENTIFICATION</scope>
    <source>
        <strain evidence="1">IAEA</strain>
    </source>
</reference>
<dbReference type="EnsemblMetazoa" id="GPPI024012-RA">
    <property type="protein sequence ID" value="GPPI024012-PA"/>
    <property type="gene ID" value="GPPI024012"/>
</dbReference>
<accession>A0A1B0BAK4</accession>
<dbReference type="VEuPathDB" id="VectorBase:GPPI024012"/>
<dbReference type="AlphaFoldDB" id="A0A1B0BAK4"/>